<dbReference type="Proteomes" id="UP000193317">
    <property type="component" value="Unassembled WGS sequence"/>
</dbReference>
<proteinExistence type="predicted"/>
<organism evidence="2 3">
    <name type="scientific">Mycobacterium szulgai</name>
    <dbReference type="NCBI Taxonomy" id="1787"/>
    <lineage>
        <taxon>Bacteria</taxon>
        <taxon>Bacillati</taxon>
        <taxon>Actinomycetota</taxon>
        <taxon>Actinomycetes</taxon>
        <taxon>Mycobacteriales</taxon>
        <taxon>Mycobacteriaceae</taxon>
        <taxon>Mycobacterium</taxon>
    </lineage>
</organism>
<dbReference type="EMBL" id="LQPW01000120">
    <property type="protein sequence ID" value="ORW98456.1"/>
    <property type="molecule type" value="Genomic_DNA"/>
</dbReference>
<evidence type="ECO:0000256" key="1">
    <source>
        <dbReference type="SAM" id="MobiDB-lite"/>
    </source>
</evidence>
<comment type="caution">
    <text evidence="2">The sequence shown here is derived from an EMBL/GenBank/DDBJ whole genome shotgun (WGS) entry which is preliminary data.</text>
</comment>
<reference evidence="2 3" key="1">
    <citation type="submission" date="2016-01" db="EMBL/GenBank/DDBJ databases">
        <title>The new phylogeny of the genus Mycobacterium.</title>
        <authorList>
            <person name="Tarcisio F."/>
            <person name="Conor M."/>
            <person name="Antonella G."/>
            <person name="Elisabetta G."/>
            <person name="Giulia F.S."/>
            <person name="Sara T."/>
            <person name="Anna F."/>
            <person name="Clotilde B."/>
            <person name="Roberto B."/>
            <person name="Veronica D.S."/>
            <person name="Fabio R."/>
            <person name="Monica P."/>
            <person name="Olivier J."/>
            <person name="Enrico T."/>
            <person name="Nicola S."/>
        </authorList>
    </citation>
    <scope>NUCLEOTIDE SEQUENCE [LARGE SCALE GENOMIC DNA]</scope>
    <source>
        <strain evidence="2 3">DSM 44166</strain>
    </source>
</reference>
<dbReference type="AlphaFoldDB" id="A0A1X2EDF9"/>
<sequence length="109" mass="11497">MQGPGSPSAAGNFVAAVEQSVELISGCIAYLRANGFTPSKRCRVRSNNGSTTPRARRTDRAGAPHVQALVQRRQCPGKKDVWVIPATFPNAGVGATRSRPGGYSGFKLV</sequence>
<name>A0A1X2EDF9_MYCSZ</name>
<evidence type="ECO:0000313" key="2">
    <source>
        <dbReference type="EMBL" id="ORW98456.1"/>
    </source>
</evidence>
<accession>A0A1X2EDF9</accession>
<evidence type="ECO:0000313" key="3">
    <source>
        <dbReference type="Proteomes" id="UP000193317"/>
    </source>
</evidence>
<keyword evidence="3" id="KW-1185">Reference proteome</keyword>
<feature type="region of interest" description="Disordered" evidence="1">
    <location>
        <begin position="42"/>
        <end position="62"/>
    </location>
</feature>
<gene>
    <name evidence="2" type="ORF">AWC27_03425</name>
</gene>
<protein>
    <submittedName>
        <fullName evidence="2">Uncharacterized protein</fullName>
    </submittedName>
</protein>